<dbReference type="EMBL" id="MPDP01000265">
    <property type="protein sequence ID" value="KAK1464489.1"/>
    <property type="molecule type" value="Genomic_DNA"/>
</dbReference>
<feature type="compositionally biased region" description="Low complexity" evidence="1">
    <location>
        <begin position="1"/>
        <end position="21"/>
    </location>
</feature>
<protein>
    <submittedName>
        <fullName evidence="2">Uncharacterized protein</fullName>
    </submittedName>
</protein>
<accession>A0AAI9UVZ9</accession>
<keyword evidence="3" id="KW-1185">Reference proteome</keyword>
<proteinExistence type="predicted"/>
<evidence type="ECO:0000313" key="2">
    <source>
        <dbReference type="EMBL" id="KAK1464489.1"/>
    </source>
</evidence>
<feature type="region of interest" description="Disordered" evidence="1">
    <location>
        <begin position="1"/>
        <end position="56"/>
    </location>
</feature>
<comment type="caution">
    <text evidence="2">The sequence shown here is derived from an EMBL/GenBank/DDBJ whole genome shotgun (WGS) entry which is preliminary data.</text>
</comment>
<sequence>MKHTTTTTTNTNTNTTITAATGNLRFRTKERDRAHLPVETQGDATTLPPYHPRYRPDGLWKPWTEADTLLADL</sequence>
<reference evidence="2" key="1">
    <citation type="submission" date="2016-11" db="EMBL/GenBank/DDBJ databases">
        <title>The genome sequence of Colletotrichum cuscutae.</title>
        <authorList>
            <person name="Baroncelli R."/>
        </authorList>
    </citation>
    <scope>NUCLEOTIDE SEQUENCE</scope>
    <source>
        <strain evidence="2">IMI 304802</strain>
    </source>
</reference>
<evidence type="ECO:0000256" key="1">
    <source>
        <dbReference type="SAM" id="MobiDB-lite"/>
    </source>
</evidence>
<gene>
    <name evidence="2" type="ORF">CCUS01_08063</name>
</gene>
<evidence type="ECO:0000313" key="3">
    <source>
        <dbReference type="Proteomes" id="UP001239213"/>
    </source>
</evidence>
<dbReference type="AlphaFoldDB" id="A0AAI9UVZ9"/>
<dbReference type="Proteomes" id="UP001239213">
    <property type="component" value="Unassembled WGS sequence"/>
</dbReference>
<feature type="compositionally biased region" description="Basic and acidic residues" evidence="1">
    <location>
        <begin position="27"/>
        <end position="36"/>
    </location>
</feature>
<organism evidence="2 3">
    <name type="scientific">Colletotrichum cuscutae</name>
    <dbReference type="NCBI Taxonomy" id="1209917"/>
    <lineage>
        <taxon>Eukaryota</taxon>
        <taxon>Fungi</taxon>
        <taxon>Dikarya</taxon>
        <taxon>Ascomycota</taxon>
        <taxon>Pezizomycotina</taxon>
        <taxon>Sordariomycetes</taxon>
        <taxon>Hypocreomycetidae</taxon>
        <taxon>Glomerellales</taxon>
        <taxon>Glomerellaceae</taxon>
        <taxon>Colletotrichum</taxon>
        <taxon>Colletotrichum acutatum species complex</taxon>
    </lineage>
</organism>
<name>A0AAI9UVZ9_9PEZI</name>